<dbReference type="InterPro" id="IPR025326">
    <property type="entry name" value="DUF4232"/>
</dbReference>
<evidence type="ECO:0000313" key="4">
    <source>
        <dbReference type="EMBL" id="NJC69610.1"/>
    </source>
</evidence>
<dbReference type="EMBL" id="JAATVY010000004">
    <property type="protein sequence ID" value="NJC69610.1"/>
    <property type="molecule type" value="Genomic_DNA"/>
</dbReference>
<feature type="region of interest" description="Disordered" evidence="1">
    <location>
        <begin position="73"/>
        <end position="119"/>
    </location>
</feature>
<dbReference type="Pfam" id="PF14016">
    <property type="entry name" value="DUF4232"/>
    <property type="match status" value="1"/>
</dbReference>
<evidence type="ECO:0000259" key="3">
    <source>
        <dbReference type="Pfam" id="PF14016"/>
    </source>
</evidence>
<keyword evidence="2" id="KW-0472">Membrane</keyword>
<feature type="compositionally biased region" description="Low complexity" evidence="1">
    <location>
        <begin position="73"/>
        <end position="82"/>
    </location>
</feature>
<keyword evidence="2" id="KW-0812">Transmembrane</keyword>
<name>A0ABX0XW59_9ACTN</name>
<keyword evidence="5" id="KW-1185">Reference proteome</keyword>
<feature type="compositionally biased region" description="Low complexity" evidence="1">
    <location>
        <begin position="102"/>
        <end position="118"/>
    </location>
</feature>
<accession>A0ABX0XW59</accession>
<dbReference type="RefSeq" id="WP_167924532.1">
    <property type="nucleotide sequence ID" value="NZ_JAATVY010000004.1"/>
</dbReference>
<reference evidence="4 5" key="1">
    <citation type="submission" date="2020-03" db="EMBL/GenBank/DDBJ databases">
        <title>WGS of the type strain of Planosporangium spp.</title>
        <authorList>
            <person name="Thawai C."/>
        </authorList>
    </citation>
    <scope>NUCLEOTIDE SEQUENCE [LARGE SCALE GENOMIC DNA]</scope>
    <source>
        <strain evidence="4 5">TBRC 5610</strain>
    </source>
</reference>
<gene>
    <name evidence="4" type="ORF">HC031_07735</name>
</gene>
<feature type="compositionally biased region" description="Pro residues" evidence="1">
    <location>
        <begin position="91"/>
        <end position="101"/>
    </location>
</feature>
<evidence type="ECO:0000313" key="5">
    <source>
        <dbReference type="Proteomes" id="UP000722989"/>
    </source>
</evidence>
<dbReference type="Proteomes" id="UP000722989">
    <property type="component" value="Unassembled WGS sequence"/>
</dbReference>
<comment type="caution">
    <text evidence="4">The sequence shown here is derived from an EMBL/GenBank/DDBJ whole genome shotgun (WGS) entry which is preliminary data.</text>
</comment>
<proteinExistence type="predicted"/>
<evidence type="ECO:0000256" key="1">
    <source>
        <dbReference type="SAM" id="MobiDB-lite"/>
    </source>
</evidence>
<organism evidence="4 5">
    <name type="scientific">Planosporangium thailandense</name>
    <dbReference type="NCBI Taxonomy" id="765197"/>
    <lineage>
        <taxon>Bacteria</taxon>
        <taxon>Bacillati</taxon>
        <taxon>Actinomycetota</taxon>
        <taxon>Actinomycetes</taxon>
        <taxon>Micromonosporales</taxon>
        <taxon>Micromonosporaceae</taxon>
        <taxon>Planosporangium</taxon>
    </lineage>
</organism>
<feature type="transmembrane region" description="Helical" evidence="2">
    <location>
        <begin position="44"/>
        <end position="65"/>
    </location>
</feature>
<feature type="domain" description="DUF4232" evidence="3">
    <location>
        <begin position="123"/>
        <end position="263"/>
    </location>
</feature>
<keyword evidence="2" id="KW-1133">Transmembrane helix</keyword>
<protein>
    <submittedName>
        <fullName evidence="4">DUF4232 domain-containing protein</fullName>
    </submittedName>
</protein>
<evidence type="ECO:0000256" key="2">
    <source>
        <dbReference type="SAM" id="Phobius"/>
    </source>
</evidence>
<sequence>MGELEYDSISAAFADFRHREAASVRPAGMAAVRATVRHRRRVRVLAASALTALAIAVPAAGYAYVSGGRHTPTPVGVTPNPTASASVQPTAGPPSPAPDPSTPSSASPGGTATTSTPPQVTACRADQLTGAVTKQGSMASQPFVIIALTNTAGSPCQLTDYPKVTATGHPQSAPTATGTLPTTVTDGSIYERTDPGPQRIELPPHGAASFALGTTTAYEGGAHLYMITQVRVVVPGNQTGIPVTVDIPASTPTGQPIPITVTAFVAGTAGPP</sequence>